<sequence>MSKTFPESPQLAAYMGLLYGYEDSEPSERPNHRRHAVQNIHV</sequence>
<dbReference type="EMBL" id="HG792020">
    <property type="protein sequence ID" value="CDM37278.1"/>
    <property type="molecule type" value="Genomic_DNA"/>
</dbReference>
<accession>W6QKG4</accession>
<dbReference type="Proteomes" id="UP000030686">
    <property type="component" value="Unassembled WGS sequence"/>
</dbReference>
<protein>
    <submittedName>
        <fullName evidence="1">Uncharacterized protein</fullName>
    </submittedName>
</protein>
<evidence type="ECO:0000313" key="2">
    <source>
        <dbReference type="Proteomes" id="UP000030686"/>
    </source>
</evidence>
<gene>
    <name evidence="1" type="ORF">PROQFM164_S06g000239</name>
</gene>
<proteinExistence type="predicted"/>
<dbReference type="AlphaFoldDB" id="W6QKG4"/>
<organism evidence="1 2">
    <name type="scientific">Penicillium roqueforti (strain FM164)</name>
    <dbReference type="NCBI Taxonomy" id="1365484"/>
    <lineage>
        <taxon>Eukaryota</taxon>
        <taxon>Fungi</taxon>
        <taxon>Dikarya</taxon>
        <taxon>Ascomycota</taxon>
        <taxon>Pezizomycotina</taxon>
        <taxon>Eurotiomycetes</taxon>
        <taxon>Eurotiomycetidae</taxon>
        <taxon>Eurotiales</taxon>
        <taxon>Aspergillaceae</taxon>
        <taxon>Penicillium</taxon>
    </lineage>
</organism>
<keyword evidence="2" id="KW-1185">Reference proteome</keyword>
<evidence type="ECO:0000313" key="1">
    <source>
        <dbReference type="EMBL" id="CDM37278.1"/>
    </source>
</evidence>
<reference evidence="1" key="1">
    <citation type="journal article" date="2014" name="Nat. Commun.">
        <title>Multiple recent horizontal transfers of a large genomic region in cheese making fungi.</title>
        <authorList>
            <person name="Cheeseman K."/>
            <person name="Ropars J."/>
            <person name="Renault P."/>
            <person name="Dupont J."/>
            <person name="Gouzy J."/>
            <person name="Branca A."/>
            <person name="Abraham A.L."/>
            <person name="Ceppi M."/>
            <person name="Conseiller E."/>
            <person name="Debuchy R."/>
            <person name="Malagnac F."/>
            <person name="Goarin A."/>
            <person name="Silar P."/>
            <person name="Lacoste S."/>
            <person name="Sallet E."/>
            <person name="Bensimon A."/>
            <person name="Giraud T."/>
            <person name="Brygoo Y."/>
        </authorList>
    </citation>
    <scope>NUCLEOTIDE SEQUENCE [LARGE SCALE GENOMIC DNA]</scope>
    <source>
        <strain evidence="1">FM164</strain>
    </source>
</reference>
<name>W6QKG4_PENRF</name>